<reference evidence="1 2" key="1">
    <citation type="submission" date="2019-07" db="EMBL/GenBank/DDBJ databases">
        <title>New Mycobacterium species.</title>
        <authorList>
            <person name="Tortoli E."/>
            <person name="Ghielmetti G."/>
            <person name="Friedel U."/>
            <person name="Trovato A."/>
        </authorList>
    </citation>
    <scope>NUCLEOTIDE SEQUENCE [LARGE SCALE GENOMIC DNA]</scope>
    <source>
        <strain evidence="1 2">16-83</strain>
    </source>
</reference>
<dbReference type="RefSeq" id="WP_145039697.1">
    <property type="nucleotide sequence ID" value="NZ_VMQU01000192.1"/>
</dbReference>
<proteinExistence type="predicted"/>
<protein>
    <submittedName>
        <fullName evidence="1">Uncharacterized protein</fullName>
    </submittedName>
</protein>
<sequence length="100" mass="10737">MTVTVPATVDAGELERELVTAVADRLRDDHGYRLAAQGPTGASAARTEYLMDPAGKVVVDKRPGALNVKLRGLQVDAHDLFTGISSELELRHEGLRTEIG</sequence>
<evidence type="ECO:0000313" key="2">
    <source>
        <dbReference type="Proteomes" id="UP000320513"/>
    </source>
</evidence>
<dbReference type="EMBL" id="VMQU01000192">
    <property type="protein sequence ID" value="TVS77991.1"/>
    <property type="molecule type" value="Genomic_DNA"/>
</dbReference>
<accession>A0A557WXN0</accession>
<name>A0A557WXN0_9MYCO</name>
<gene>
    <name evidence="1" type="ORF">FPZ47_25800</name>
</gene>
<dbReference type="Proteomes" id="UP000320513">
    <property type="component" value="Unassembled WGS sequence"/>
</dbReference>
<organism evidence="1 2">
    <name type="scientific">Mycobacterium helveticum</name>
    <dbReference type="NCBI Taxonomy" id="2592811"/>
    <lineage>
        <taxon>Bacteria</taxon>
        <taxon>Bacillati</taxon>
        <taxon>Actinomycetota</taxon>
        <taxon>Actinomycetes</taxon>
        <taxon>Mycobacteriales</taxon>
        <taxon>Mycobacteriaceae</taxon>
        <taxon>Mycobacterium</taxon>
    </lineage>
</organism>
<keyword evidence="2" id="KW-1185">Reference proteome</keyword>
<evidence type="ECO:0000313" key="1">
    <source>
        <dbReference type="EMBL" id="TVS77991.1"/>
    </source>
</evidence>
<comment type="caution">
    <text evidence="1">The sequence shown here is derived from an EMBL/GenBank/DDBJ whole genome shotgun (WGS) entry which is preliminary data.</text>
</comment>
<dbReference type="AlphaFoldDB" id="A0A557WXN0"/>